<name>A0A0R2BT38_9LACO</name>
<dbReference type="OrthoDB" id="9769691at2"/>
<organism evidence="8 9">
    <name type="scientific">Lapidilactobacillus dextrinicus DSM 20335</name>
    <dbReference type="NCBI Taxonomy" id="1423738"/>
    <lineage>
        <taxon>Bacteria</taxon>
        <taxon>Bacillati</taxon>
        <taxon>Bacillota</taxon>
        <taxon>Bacilli</taxon>
        <taxon>Lactobacillales</taxon>
        <taxon>Lactobacillaceae</taxon>
        <taxon>Lapidilactobacillus</taxon>
    </lineage>
</organism>
<comment type="similarity">
    <text evidence="6">Belongs to the peptidase M3 family.</text>
</comment>
<dbReference type="InterPro" id="IPR011976">
    <property type="entry name" value="Pept_M3B_oligopep-rel"/>
</dbReference>
<dbReference type="SUPFAM" id="SSF55486">
    <property type="entry name" value="Metalloproteases ('zincins'), catalytic domain"/>
    <property type="match status" value="1"/>
</dbReference>
<comment type="caution">
    <text evidence="8">The sequence shown here is derived from an EMBL/GenBank/DDBJ whole genome shotgun (WGS) entry which is preliminary data.</text>
</comment>
<dbReference type="PATRIC" id="fig|1423738.3.peg.1579"/>
<reference evidence="8 9" key="1">
    <citation type="journal article" date="2015" name="Genome Announc.">
        <title>Expanding the biotechnology potential of lactobacilli through comparative genomics of 213 strains and associated genera.</title>
        <authorList>
            <person name="Sun Z."/>
            <person name="Harris H.M."/>
            <person name="McCann A."/>
            <person name="Guo C."/>
            <person name="Argimon S."/>
            <person name="Zhang W."/>
            <person name="Yang X."/>
            <person name="Jeffery I.B."/>
            <person name="Cooney J.C."/>
            <person name="Kagawa T.F."/>
            <person name="Liu W."/>
            <person name="Song Y."/>
            <person name="Salvetti E."/>
            <person name="Wrobel A."/>
            <person name="Rasinkangas P."/>
            <person name="Parkhill J."/>
            <person name="Rea M.C."/>
            <person name="O'Sullivan O."/>
            <person name="Ritari J."/>
            <person name="Douillard F.P."/>
            <person name="Paul Ross R."/>
            <person name="Yang R."/>
            <person name="Briner A.E."/>
            <person name="Felis G.E."/>
            <person name="de Vos W.M."/>
            <person name="Barrangou R."/>
            <person name="Klaenhammer T.R."/>
            <person name="Caufield P.W."/>
            <person name="Cui Y."/>
            <person name="Zhang H."/>
            <person name="O'Toole P.W."/>
        </authorList>
    </citation>
    <scope>NUCLEOTIDE SEQUENCE [LARGE SCALE GENOMIC DNA]</scope>
    <source>
        <strain evidence="8 9">DSM 20335</strain>
    </source>
</reference>
<dbReference type="NCBIfam" id="TIGR02289">
    <property type="entry name" value="M3_not_pepF"/>
    <property type="match status" value="1"/>
</dbReference>
<dbReference type="Proteomes" id="UP000051813">
    <property type="component" value="Unassembled WGS sequence"/>
</dbReference>
<dbReference type="Pfam" id="PF01432">
    <property type="entry name" value="Peptidase_M3"/>
    <property type="match status" value="1"/>
</dbReference>
<accession>A0A0R2BT38</accession>
<dbReference type="AlphaFoldDB" id="A0A0R2BT38"/>
<dbReference type="RefSeq" id="WP_057755588.1">
    <property type="nucleotide sequence ID" value="NZ_AYYK01000004.1"/>
</dbReference>
<keyword evidence="4 6" id="KW-0862">Zinc</keyword>
<dbReference type="CDD" id="cd09606">
    <property type="entry name" value="M3B_PepF"/>
    <property type="match status" value="1"/>
</dbReference>
<comment type="cofactor">
    <cofactor evidence="6">
        <name>Zn(2+)</name>
        <dbReference type="ChEBI" id="CHEBI:29105"/>
    </cofactor>
    <text evidence="6">Binds 1 zinc ion.</text>
</comment>
<evidence type="ECO:0000256" key="2">
    <source>
        <dbReference type="ARBA" id="ARBA00022723"/>
    </source>
</evidence>
<keyword evidence="3 6" id="KW-0378">Hydrolase</keyword>
<dbReference type="EMBL" id="AYYK01000004">
    <property type="protein sequence ID" value="KRM79387.1"/>
    <property type="molecule type" value="Genomic_DNA"/>
</dbReference>
<evidence type="ECO:0000259" key="7">
    <source>
        <dbReference type="Pfam" id="PF01432"/>
    </source>
</evidence>
<evidence type="ECO:0000313" key="9">
    <source>
        <dbReference type="Proteomes" id="UP000051813"/>
    </source>
</evidence>
<dbReference type="GO" id="GO:0006508">
    <property type="term" value="P:proteolysis"/>
    <property type="evidence" value="ECO:0007669"/>
    <property type="project" value="UniProtKB-KW"/>
</dbReference>
<protein>
    <recommendedName>
        <fullName evidence="7">Peptidase M3A/M3B catalytic domain-containing protein</fullName>
    </recommendedName>
</protein>
<dbReference type="InterPro" id="IPR001567">
    <property type="entry name" value="Pept_M3A_M3B_dom"/>
</dbReference>
<evidence type="ECO:0000256" key="3">
    <source>
        <dbReference type="ARBA" id="ARBA00022801"/>
    </source>
</evidence>
<dbReference type="GO" id="GO:0046872">
    <property type="term" value="F:metal ion binding"/>
    <property type="evidence" value="ECO:0007669"/>
    <property type="project" value="UniProtKB-UniRule"/>
</dbReference>
<dbReference type="STRING" id="1423738.FC84_GL001562"/>
<dbReference type="Gene3D" id="1.10.1370.30">
    <property type="match status" value="1"/>
</dbReference>
<gene>
    <name evidence="8" type="ORF">FC84_GL001562</name>
</gene>
<evidence type="ECO:0000313" key="8">
    <source>
        <dbReference type="EMBL" id="KRM79387.1"/>
    </source>
</evidence>
<proteinExistence type="inferred from homology"/>
<keyword evidence="5 6" id="KW-0482">Metalloprotease</keyword>
<evidence type="ECO:0000256" key="4">
    <source>
        <dbReference type="ARBA" id="ARBA00022833"/>
    </source>
</evidence>
<evidence type="ECO:0000256" key="5">
    <source>
        <dbReference type="ARBA" id="ARBA00023049"/>
    </source>
</evidence>
<evidence type="ECO:0000256" key="6">
    <source>
        <dbReference type="RuleBase" id="RU003435"/>
    </source>
</evidence>
<keyword evidence="2 6" id="KW-0479">Metal-binding</keyword>
<dbReference type="GO" id="GO:0004222">
    <property type="term" value="F:metalloendopeptidase activity"/>
    <property type="evidence" value="ECO:0007669"/>
    <property type="project" value="InterPro"/>
</dbReference>
<keyword evidence="9" id="KW-1185">Reference proteome</keyword>
<evidence type="ECO:0000256" key="1">
    <source>
        <dbReference type="ARBA" id="ARBA00022670"/>
    </source>
</evidence>
<keyword evidence="1 6" id="KW-0645">Protease</keyword>
<feature type="domain" description="Peptidase M3A/M3B catalytic" evidence="7">
    <location>
        <begin position="168"/>
        <end position="534"/>
    </location>
</feature>
<sequence length="567" mass="65668">MTEFSQLPYQRPNFERVKHQYHQLLTAFQRADDPLTATQAALLLAELNERVASQQMLATIRFSVNTLDAFYSGENDYWNDYGPKYDELVADYYRVLVASPFQAELKQIFPETLFKIAANQVKTFSAQNIPLQQAENKLTSRYAKLIATAEIDFAGETYTLPQMNKFSSDRDRTKRQAAAQATTAWYVEHEAEFDEIYDQMVKVRTEMAHNLNYRDYAAMSLDLMNRFDYGEAEIAAYRKQIREQVVPVVTQLHQRQAKRLGLRQLAFFDENFAFPSGNAVPSGNAEALVAQANEFYHELSPQTGDFFQMMIDRHNLDLISQHGKQSGGYCEFIPEFETPFIFANFNGTSGDVDVLTHEAGHAFQAYQARDTNAWKCIFPTNEGAEIFSMSMEFIAYPWLDKFFGQQTTKYKYDHLASALTFLPYGALVDHFQTEVYQHPEMTPEERKATWRRLEKMYLPDRDYTEIPELDRGLYWYRQSHIFEVPFYYIDYTLAQVVAFEFWQRFNLDHDQNAWSDYLTMAEAGGKQTFTQLIELGHLQSPFAPGTIETVVAKINQQLASISEEQLG</sequence>